<dbReference type="InParanoid" id="A0A1X7VB51"/>
<dbReference type="GO" id="GO:0003677">
    <property type="term" value="F:DNA binding"/>
    <property type="evidence" value="ECO:0007669"/>
    <property type="project" value="UniProtKB-UniRule"/>
</dbReference>
<dbReference type="Pfam" id="PF13359">
    <property type="entry name" value="DDE_Tnp_4"/>
    <property type="match status" value="1"/>
</dbReference>
<keyword evidence="5 6" id="KW-0238">DNA-binding</keyword>
<evidence type="ECO:0000256" key="3">
    <source>
        <dbReference type="ARBA" id="ARBA00022771"/>
    </source>
</evidence>
<dbReference type="InterPro" id="IPR027806">
    <property type="entry name" value="HARBI1_dom"/>
</dbReference>
<dbReference type="EnsemblMetazoa" id="Aqu2.1.36757_001">
    <property type="protein sequence ID" value="Aqu2.1.36757_001"/>
    <property type="gene ID" value="Aqu2.1.36757"/>
</dbReference>
<dbReference type="InterPro" id="IPR027805">
    <property type="entry name" value="Transposase_HTH_dom"/>
</dbReference>
<evidence type="ECO:0000256" key="5">
    <source>
        <dbReference type="ARBA" id="ARBA00023125"/>
    </source>
</evidence>
<comment type="cofactor">
    <cofactor evidence="1">
        <name>a divalent metal cation</name>
        <dbReference type="ChEBI" id="CHEBI:60240"/>
    </cofactor>
</comment>
<dbReference type="SMART" id="SM00980">
    <property type="entry name" value="THAP"/>
    <property type="match status" value="1"/>
</dbReference>
<feature type="region of interest" description="Disordered" evidence="8">
    <location>
        <begin position="214"/>
        <end position="234"/>
    </location>
</feature>
<keyword evidence="2" id="KW-0479">Metal-binding</keyword>
<dbReference type="AlphaFoldDB" id="A0A1X7VB51"/>
<dbReference type="Gene3D" id="6.20.210.20">
    <property type="entry name" value="THAP domain"/>
    <property type="match status" value="1"/>
</dbReference>
<evidence type="ECO:0000256" key="4">
    <source>
        <dbReference type="ARBA" id="ARBA00022833"/>
    </source>
</evidence>
<dbReference type="InterPro" id="IPR038441">
    <property type="entry name" value="THAP_Znf_sf"/>
</dbReference>
<dbReference type="GO" id="GO:0008270">
    <property type="term" value="F:zinc ion binding"/>
    <property type="evidence" value="ECO:0007669"/>
    <property type="project" value="UniProtKB-KW"/>
</dbReference>
<organism evidence="10">
    <name type="scientific">Amphimedon queenslandica</name>
    <name type="common">Sponge</name>
    <dbReference type="NCBI Taxonomy" id="400682"/>
    <lineage>
        <taxon>Eukaryota</taxon>
        <taxon>Metazoa</taxon>
        <taxon>Porifera</taxon>
        <taxon>Demospongiae</taxon>
        <taxon>Heteroscleromorpha</taxon>
        <taxon>Haplosclerida</taxon>
        <taxon>Niphatidae</taxon>
        <taxon>Amphimedon</taxon>
    </lineage>
</organism>
<feature type="coiled-coil region" evidence="7">
    <location>
        <begin position="286"/>
        <end position="313"/>
    </location>
</feature>
<evidence type="ECO:0000256" key="8">
    <source>
        <dbReference type="SAM" id="MobiDB-lite"/>
    </source>
</evidence>
<dbReference type="InterPro" id="IPR006612">
    <property type="entry name" value="THAP_Znf"/>
</dbReference>
<keyword evidence="4" id="KW-0862">Zinc</keyword>
<evidence type="ECO:0000256" key="7">
    <source>
        <dbReference type="SAM" id="Coils"/>
    </source>
</evidence>
<dbReference type="OrthoDB" id="7467139at2759"/>
<dbReference type="Pfam" id="PF13613">
    <property type="entry name" value="HTH_Tnp_4"/>
    <property type="match status" value="1"/>
</dbReference>
<keyword evidence="7" id="KW-0175">Coiled coil</keyword>
<name>A0A1X7VB51_AMPQE</name>
<sequence length="546" mass="63441">MRKKISKNFNPPFWRYKQCTVPIYCRAVGCKNLAGKSEKSFFRFPKEKKQRKAWIVALKRGVKWKPTIYTRICSAHFVDGKYSRNPQADNYIPTLLEFNKVSPSIATSRMNRAARASVRRGKCNASCEQNIMEWPDAKQVLMRFHCRKLRSRYMLGEKKKKKKQRCDVPGEISGEAIENEEDIERDRLIGVDDDFADFEDLDRNEMLQSDDVIENEEDIQVERDSETGEDDDIAENDFDLGITDEEPFQGHNIQETVEEHEISDDPAVFRIVEDLSYEVCELQAHNEFLLRDVADLKTENESLKRQLDSCSQYMGAIQNAYYACSTQHAASLLVSLSTAKTTKFGAELILDNDEKTQFYTGLTSYSLFETLFKLLKPFMEKRISKKRPPLWSIKDEFFITLSKLRLGLLYKDITCRSNISESNVSKIFHKWLDIMYRELQQLIVWPDREKLYETLPIQFKKHYFNVISIIDCFEIFIEKLLSLESRSCTYSQYKKHNTLKVLISIAPTGSITFISNVWGGRVSDKVITQKSGFLDKISYGDVVMAD</sequence>
<dbReference type="PANTHER" id="PTHR23080">
    <property type="entry name" value="THAP DOMAIN PROTEIN"/>
    <property type="match status" value="1"/>
</dbReference>
<evidence type="ECO:0000256" key="1">
    <source>
        <dbReference type="ARBA" id="ARBA00001968"/>
    </source>
</evidence>
<dbReference type="STRING" id="400682.A0A1X7VB51"/>
<evidence type="ECO:0000259" key="9">
    <source>
        <dbReference type="PROSITE" id="PS50950"/>
    </source>
</evidence>
<accession>A0A1X7VB51</accession>
<dbReference type="SMART" id="SM00692">
    <property type="entry name" value="DM3"/>
    <property type="match status" value="1"/>
</dbReference>
<dbReference type="Pfam" id="PF05485">
    <property type="entry name" value="THAP"/>
    <property type="match status" value="1"/>
</dbReference>
<protein>
    <recommendedName>
        <fullName evidence="9">THAP-type domain-containing protein</fullName>
    </recommendedName>
</protein>
<dbReference type="PROSITE" id="PS50950">
    <property type="entry name" value="ZF_THAP"/>
    <property type="match status" value="1"/>
</dbReference>
<evidence type="ECO:0000313" key="10">
    <source>
        <dbReference type="EnsemblMetazoa" id="Aqu2.1.36757_001"/>
    </source>
</evidence>
<keyword evidence="3 6" id="KW-0863">Zinc-finger</keyword>
<reference evidence="10" key="1">
    <citation type="submission" date="2017-05" db="UniProtKB">
        <authorList>
            <consortium name="EnsemblMetazoa"/>
        </authorList>
    </citation>
    <scope>IDENTIFICATION</scope>
</reference>
<feature type="domain" description="THAP-type" evidence="9">
    <location>
        <begin position="21"/>
        <end position="96"/>
    </location>
</feature>
<evidence type="ECO:0000256" key="6">
    <source>
        <dbReference type="PROSITE-ProRule" id="PRU00309"/>
    </source>
</evidence>
<proteinExistence type="predicted"/>
<evidence type="ECO:0000256" key="2">
    <source>
        <dbReference type="ARBA" id="ARBA00022723"/>
    </source>
</evidence>
<dbReference type="SUPFAM" id="SSF57716">
    <property type="entry name" value="Glucocorticoid receptor-like (DNA-binding domain)"/>
    <property type="match status" value="1"/>
</dbReference>